<feature type="compositionally biased region" description="Pro residues" evidence="1">
    <location>
        <begin position="104"/>
        <end position="113"/>
    </location>
</feature>
<feature type="region of interest" description="Disordered" evidence="1">
    <location>
        <begin position="219"/>
        <end position="242"/>
    </location>
</feature>
<protein>
    <submittedName>
        <fullName evidence="2">Uncharacterized protein</fullName>
    </submittedName>
</protein>
<reference evidence="2 3" key="1">
    <citation type="submission" date="2024-05" db="EMBL/GenBank/DDBJ databases">
        <title>A draft genome resource for the thread blight pathogen Marasmius tenuissimus strain MS-2.</title>
        <authorList>
            <person name="Yulfo-Soto G.E."/>
            <person name="Baruah I.K."/>
            <person name="Amoako-Attah I."/>
            <person name="Bukari Y."/>
            <person name="Meinhardt L.W."/>
            <person name="Bailey B.A."/>
            <person name="Cohen S.P."/>
        </authorList>
    </citation>
    <scope>NUCLEOTIDE SEQUENCE [LARGE SCALE GENOMIC DNA]</scope>
    <source>
        <strain evidence="2 3">MS-2</strain>
    </source>
</reference>
<feature type="compositionally biased region" description="Basic and acidic residues" evidence="1">
    <location>
        <begin position="272"/>
        <end position="283"/>
    </location>
</feature>
<comment type="caution">
    <text evidence="2">The sequence shown here is derived from an EMBL/GenBank/DDBJ whole genome shotgun (WGS) entry which is preliminary data.</text>
</comment>
<dbReference type="Proteomes" id="UP001437256">
    <property type="component" value="Unassembled WGS sequence"/>
</dbReference>
<sequence length="305" mass="33644">MSPFVQMHKHKRKLSSDLSSTTTPGKSPKRGRFSSLFGLSFFEYDHGQQQQQESLSSSLSSALSACRGPKAPPTCTVSFETAGVLEDVTNLKMVTSTSTQVLSPPSPPSPTTPSPTAARFRCSASSTQSLFKGHHTRARSFSVYQDDVVPSNLRKRGDAKLVAMVRRTLAAHPSGMDGQEVILSRRLSGYLDQWGWRERGEDTVTDDDSVFDMDVDEDESVMEVDRSTTPRTPRGSMYTPRPVREHSNALTLEQVVATLTLKHRDRPSCGSRLKERSTSEHEAPQTVTATRNSPKRSSGLRQEVA</sequence>
<evidence type="ECO:0000313" key="2">
    <source>
        <dbReference type="EMBL" id="KAL0065951.1"/>
    </source>
</evidence>
<feature type="region of interest" description="Disordered" evidence="1">
    <location>
        <begin position="97"/>
        <end position="116"/>
    </location>
</feature>
<feature type="region of interest" description="Disordered" evidence="1">
    <location>
        <begin position="1"/>
        <end position="32"/>
    </location>
</feature>
<name>A0ABR2ZWI6_9AGAR</name>
<feature type="compositionally biased region" description="Polar residues" evidence="1">
    <location>
        <begin position="16"/>
        <end position="25"/>
    </location>
</feature>
<feature type="region of interest" description="Disordered" evidence="1">
    <location>
        <begin position="263"/>
        <end position="305"/>
    </location>
</feature>
<dbReference type="EMBL" id="JBBXMP010000041">
    <property type="protein sequence ID" value="KAL0065951.1"/>
    <property type="molecule type" value="Genomic_DNA"/>
</dbReference>
<keyword evidence="3" id="KW-1185">Reference proteome</keyword>
<proteinExistence type="predicted"/>
<organism evidence="2 3">
    <name type="scientific">Marasmius tenuissimus</name>
    <dbReference type="NCBI Taxonomy" id="585030"/>
    <lineage>
        <taxon>Eukaryota</taxon>
        <taxon>Fungi</taxon>
        <taxon>Dikarya</taxon>
        <taxon>Basidiomycota</taxon>
        <taxon>Agaricomycotina</taxon>
        <taxon>Agaricomycetes</taxon>
        <taxon>Agaricomycetidae</taxon>
        <taxon>Agaricales</taxon>
        <taxon>Marasmiineae</taxon>
        <taxon>Marasmiaceae</taxon>
        <taxon>Marasmius</taxon>
    </lineage>
</organism>
<evidence type="ECO:0000256" key="1">
    <source>
        <dbReference type="SAM" id="MobiDB-lite"/>
    </source>
</evidence>
<evidence type="ECO:0000313" key="3">
    <source>
        <dbReference type="Proteomes" id="UP001437256"/>
    </source>
</evidence>
<feature type="compositionally biased region" description="Polar residues" evidence="1">
    <location>
        <begin position="285"/>
        <end position="305"/>
    </location>
</feature>
<accession>A0ABR2ZWI6</accession>
<gene>
    <name evidence="2" type="ORF">AAF712_007078</name>
</gene>